<dbReference type="Gene3D" id="3.40.640.10">
    <property type="entry name" value="Type I PLP-dependent aspartate aminotransferase-like (Major domain)"/>
    <property type="match status" value="1"/>
</dbReference>
<keyword evidence="4" id="KW-0808">Transferase</keyword>
<protein>
    <submittedName>
        <fullName evidence="4">Aminotransferase class III-fold pyridoxal phosphate-dependent enzyme</fullName>
    </submittedName>
</protein>
<gene>
    <name evidence="4" type="ORF">QEZ52_16210</name>
</gene>
<evidence type="ECO:0000256" key="2">
    <source>
        <dbReference type="ARBA" id="ARBA00022898"/>
    </source>
</evidence>
<dbReference type="Pfam" id="PF00202">
    <property type="entry name" value="Aminotran_3"/>
    <property type="match status" value="1"/>
</dbReference>
<evidence type="ECO:0000256" key="1">
    <source>
        <dbReference type="ARBA" id="ARBA00001933"/>
    </source>
</evidence>
<keyword evidence="5" id="KW-1185">Reference proteome</keyword>
<evidence type="ECO:0000256" key="3">
    <source>
        <dbReference type="RuleBase" id="RU003560"/>
    </source>
</evidence>
<sequence length="432" mass="45790">MTRNQTLADRARQVMPGGVSHELRYRAPHPIYIDHALGAEKWDVEGKRYIDFKLGAASQILGNSCPEVMQAVAEQLTKTPYTGDCHALEIEWAEWIARLYPSADLVRFTGSGTESTMLALRLGRAWSGKDKVLRIDGHFHGWHDMLIKGAKPGTNTAPSLGVPTAITDLTVVAPPSVDAIAALLDQDDDIGTIFVEASGANYGSVPLPDGFLSGIRDLATTRGKVLIFDEVITGFRWAPGGRQARDGVTPDITTLAKVVTGGLPGGAICGRRDIMELLDPGKPRDGLAPPVSHKGTFNAAPMVAAGAIAAMKLLSTGDVQKQADAMAARLRDGINACFTNRGMAAVAYGDSSTCHLYFGGSSIDGLTAAQIRTVPPALVNGLRNGLLERGVDFMSFTSCVTSSAHTPELVDEAIEIFDETLGELTEAGVIAP</sequence>
<keyword evidence="2 3" id="KW-0663">Pyridoxal phosphate</keyword>
<dbReference type="InterPro" id="IPR015424">
    <property type="entry name" value="PyrdxlP-dep_Trfase"/>
</dbReference>
<dbReference type="SUPFAM" id="SSF53383">
    <property type="entry name" value="PLP-dependent transferases"/>
    <property type="match status" value="1"/>
</dbReference>
<dbReference type="PANTHER" id="PTHR43713">
    <property type="entry name" value="GLUTAMATE-1-SEMIALDEHYDE 2,1-AMINOMUTASE"/>
    <property type="match status" value="1"/>
</dbReference>
<dbReference type="RefSeq" id="WP_406645504.1">
    <property type="nucleotide sequence ID" value="NZ_CP123584.1"/>
</dbReference>
<proteinExistence type="inferred from homology"/>
<dbReference type="InterPro" id="IPR049704">
    <property type="entry name" value="Aminotrans_3_PPA_site"/>
</dbReference>
<dbReference type="Gene3D" id="3.90.1150.10">
    <property type="entry name" value="Aspartate Aminotransferase, domain 1"/>
    <property type="match status" value="1"/>
</dbReference>
<organism evidence="4 5">
    <name type="scientific">Aliisedimentitalea scapharcae</name>
    <dbReference type="NCBI Taxonomy" id="1524259"/>
    <lineage>
        <taxon>Bacteria</taxon>
        <taxon>Pseudomonadati</taxon>
        <taxon>Pseudomonadota</taxon>
        <taxon>Alphaproteobacteria</taxon>
        <taxon>Rhodobacterales</taxon>
        <taxon>Roseobacteraceae</taxon>
        <taxon>Aliisedimentitalea</taxon>
    </lineage>
</organism>
<dbReference type="InterPro" id="IPR015421">
    <property type="entry name" value="PyrdxlP-dep_Trfase_major"/>
</dbReference>
<dbReference type="EMBL" id="CP123584">
    <property type="protein sequence ID" value="WZK88135.1"/>
    <property type="molecule type" value="Genomic_DNA"/>
</dbReference>
<dbReference type="PANTHER" id="PTHR43713:SF3">
    <property type="entry name" value="GLUTAMATE-1-SEMIALDEHYDE 2,1-AMINOMUTASE 1, CHLOROPLASTIC-RELATED"/>
    <property type="match status" value="1"/>
</dbReference>
<comment type="cofactor">
    <cofactor evidence="1">
        <name>pyridoxal 5'-phosphate</name>
        <dbReference type="ChEBI" id="CHEBI:597326"/>
    </cofactor>
</comment>
<dbReference type="GO" id="GO:0008483">
    <property type="term" value="F:transaminase activity"/>
    <property type="evidence" value="ECO:0007669"/>
    <property type="project" value="UniProtKB-KW"/>
</dbReference>
<keyword evidence="4" id="KW-0032">Aminotransferase</keyword>
<name>A0ABZ2XPX1_9RHOB</name>
<evidence type="ECO:0000313" key="5">
    <source>
        <dbReference type="Proteomes" id="UP001623232"/>
    </source>
</evidence>
<dbReference type="InterPro" id="IPR015422">
    <property type="entry name" value="PyrdxlP-dep_Trfase_small"/>
</dbReference>
<dbReference type="InterPro" id="IPR005814">
    <property type="entry name" value="Aminotrans_3"/>
</dbReference>
<reference evidence="4 5" key="1">
    <citation type="submission" date="2023-04" db="EMBL/GenBank/DDBJ databases">
        <title>Complete genome sequence of Alisedimentitalea scapharcae.</title>
        <authorList>
            <person name="Rong J.-C."/>
            <person name="Yi M.-L."/>
            <person name="Zhao Q."/>
        </authorList>
    </citation>
    <scope>NUCLEOTIDE SEQUENCE [LARGE SCALE GENOMIC DNA]</scope>
    <source>
        <strain evidence="4 5">KCTC 42119</strain>
    </source>
</reference>
<accession>A0ABZ2XPX1</accession>
<dbReference type="PROSITE" id="PS00600">
    <property type="entry name" value="AA_TRANSFER_CLASS_3"/>
    <property type="match status" value="1"/>
</dbReference>
<comment type="similarity">
    <text evidence="3">Belongs to the class-III pyridoxal-phosphate-dependent aminotransferase family.</text>
</comment>
<evidence type="ECO:0000313" key="4">
    <source>
        <dbReference type="EMBL" id="WZK88135.1"/>
    </source>
</evidence>
<dbReference type="Proteomes" id="UP001623232">
    <property type="component" value="Chromosome"/>
</dbReference>